<organism evidence="1 2">
    <name type="scientific">Lacticaseibacillus casei DSM 20011 = JCM 1134 = ATCC 393</name>
    <dbReference type="NCBI Taxonomy" id="1423732"/>
    <lineage>
        <taxon>Bacteria</taxon>
        <taxon>Bacillati</taxon>
        <taxon>Bacillota</taxon>
        <taxon>Bacilli</taxon>
        <taxon>Lactobacillales</taxon>
        <taxon>Lactobacillaceae</taxon>
        <taxon>Lacticaseibacillus</taxon>
    </lineage>
</organism>
<name>A0AAD1ANA7_LACCA</name>
<dbReference type="Proteomes" id="UP000015560">
    <property type="component" value="Chromosome"/>
</dbReference>
<reference evidence="1 2" key="1">
    <citation type="journal article" date="2013" name="PLoS ONE">
        <title>Genomic Adaptation of the Lactobacillus casei Group.</title>
        <authorList>
            <person name="Toh H."/>
            <person name="Oshima K."/>
            <person name="Nakano A."/>
            <person name="Takahata M."/>
            <person name="Murakami M."/>
            <person name="Takaki T."/>
            <person name="Nishiyama H."/>
            <person name="Igimi S."/>
            <person name="Hattori M."/>
            <person name="Morita H."/>
        </authorList>
    </citation>
    <scope>NUCLEOTIDE SEQUENCE [LARGE SCALE GENOMIC DNA]</scope>
    <source>
        <strain evidence="1 2">ATCC 393</strain>
    </source>
</reference>
<sequence length="513" mass="53944">MNQWRDYEATTQADLLQSALSDLKQYAVPVTNYTVDFAFIPENISIGDTIHVVDEKRNMYVSARVLELSCCYSLPSSSTATLGDYKIEADKVSAALKTAAKLAQATASTAQATATQAYSAANDAANNATAAQTAATSAQATANTAQTNAAAAQTTANTAQTTATNAAQVAEKAQTTANTARTFIKSATAPDTTNLLVNAVWITPATTDSNGNAVAASAKTWDGANWQDTPIESSLIADNIVGKTITGSTFANTNGTFSIDKDGNIIGSKITGSEVELSTVDTPGLTKTGMLFTGGLLFDSNYKNVTIDTNIVQNETAIDWYGPRVIAGYKNGSSATAGINAGSGASRAFAPQLYATRTNSNGQLTGYTALSPDGITVETFDSSANNTGMGTVTPDQIIQLSNVGTLAWSGILYQQGGDTATMSIPLSNTQTGWLIRWSYYNSSKIQNTYYNYTLLPKVAVDAQSKNMIVTLSMPGVGMFFKHLWYSDTNIAGDAMNNQGMQAPHAVMDAVYAV</sequence>
<evidence type="ECO:0000313" key="1">
    <source>
        <dbReference type="EMBL" id="BAN73994.1"/>
    </source>
</evidence>
<evidence type="ECO:0000313" key="2">
    <source>
        <dbReference type="Proteomes" id="UP000015560"/>
    </source>
</evidence>
<dbReference type="AlphaFoldDB" id="A0AAD1ANA7"/>
<accession>A0AAD1ANA7</accession>
<proteinExistence type="predicted"/>
<protein>
    <submittedName>
        <fullName evidence="1">Hypothetical phage protein</fullName>
    </submittedName>
</protein>
<gene>
    <name evidence="1" type="ORF">LBCZ_0826</name>
</gene>
<dbReference type="EMBL" id="AP012544">
    <property type="protein sequence ID" value="BAN73994.1"/>
    <property type="molecule type" value="Genomic_DNA"/>
</dbReference>